<gene>
    <name evidence="13" type="ORF">EBM89_06300</name>
</gene>
<feature type="binding site" evidence="11">
    <location>
        <position position="72"/>
    </location>
    <ligand>
        <name>Zn(2+)</name>
        <dbReference type="ChEBI" id="CHEBI:29105"/>
    </ligand>
</feature>
<dbReference type="Pfam" id="PF01475">
    <property type="entry name" value="FUR"/>
    <property type="match status" value="1"/>
</dbReference>
<accession>A0A3M2JLC1</accession>
<feature type="binding site" evidence="11">
    <location>
        <position position="69"/>
    </location>
    <ligand>
        <name>Zn(2+)</name>
        <dbReference type="ChEBI" id="CHEBI:29105"/>
    </ligand>
</feature>
<dbReference type="AlphaFoldDB" id="A0A3M2JLC1"/>
<proteinExistence type="inferred from homology"/>
<evidence type="ECO:0000256" key="10">
    <source>
        <dbReference type="ARBA" id="ARBA00023163"/>
    </source>
</evidence>
<name>A0A3M2JLC1_9CELL</name>
<evidence type="ECO:0000256" key="7">
    <source>
        <dbReference type="ARBA" id="ARBA00022833"/>
    </source>
</evidence>
<evidence type="ECO:0000256" key="2">
    <source>
        <dbReference type="ARBA" id="ARBA00007957"/>
    </source>
</evidence>
<dbReference type="InterPro" id="IPR043135">
    <property type="entry name" value="Fur_C"/>
</dbReference>
<dbReference type="GO" id="GO:0045892">
    <property type="term" value="P:negative regulation of DNA-templated transcription"/>
    <property type="evidence" value="ECO:0007669"/>
    <property type="project" value="TreeGrafter"/>
</dbReference>
<evidence type="ECO:0000256" key="9">
    <source>
        <dbReference type="ARBA" id="ARBA00023125"/>
    </source>
</evidence>
<comment type="cofactor">
    <cofactor evidence="12">
        <name>Mn(2+)</name>
        <dbReference type="ChEBI" id="CHEBI:29035"/>
    </cofactor>
    <cofactor evidence="12">
        <name>Fe(2+)</name>
        <dbReference type="ChEBI" id="CHEBI:29033"/>
    </cofactor>
    <text evidence="12">Binds 1 Mn(2+) or Fe(2+) ion per subunit.</text>
</comment>
<dbReference type="EMBL" id="RFFI01000024">
    <property type="protein sequence ID" value="RMI13016.1"/>
    <property type="molecule type" value="Genomic_DNA"/>
</dbReference>
<dbReference type="Gene3D" id="1.10.10.10">
    <property type="entry name" value="Winged helix-like DNA-binding domain superfamily/Winged helix DNA-binding domain"/>
    <property type="match status" value="1"/>
</dbReference>
<comment type="subcellular location">
    <subcellularLocation>
        <location evidence="1">Cytoplasm</location>
    </subcellularLocation>
</comment>
<dbReference type="GO" id="GO:1900376">
    <property type="term" value="P:regulation of secondary metabolite biosynthetic process"/>
    <property type="evidence" value="ECO:0007669"/>
    <property type="project" value="TreeGrafter"/>
</dbReference>
<evidence type="ECO:0000256" key="11">
    <source>
        <dbReference type="PIRSR" id="PIRSR602481-1"/>
    </source>
</evidence>
<keyword evidence="8" id="KW-0805">Transcription regulation</keyword>
<keyword evidence="4" id="KW-0963">Cytoplasm</keyword>
<feature type="binding site" evidence="12">
    <location>
        <position position="84"/>
    </location>
    <ligand>
        <name>Fe cation</name>
        <dbReference type="ChEBI" id="CHEBI:24875"/>
    </ligand>
</feature>
<reference evidence="13 14" key="1">
    <citation type="submission" date="2018-10" db="EMBL/GenBank/DDBJ databases">
        <title>Isolation, diversity and antifungal activity of actinobacteria from wheat.</title>
        <authorList>
            <person name="Han C."/>
        </authorList>
    </citation>
    <scope>NUCLEOTIDE SEQUENCE [LARGE SCALE GENOMIC DNA]</scope>
    <source>
        <strain evidence="13 14">NEAU-YY56</strain>
    </source>
</reference>
<protein>
    <submittedName>
        <fullName evidence="13">Transcriptional repressor</fullName>
    </submittedName>
</protein>
<dbReference type="GO" id="GO:0000976">
    <property type="term" value="F:transcription cis-regulatory region binding"/>
    <property type="evidence" value="ECO:0007669"/>
    <property type="project" value="TreeGrafter"/>
</dbReference>
<dbReference type="GO" id="GO:0005829">
    <property type="term" value="C:cytosol"/>
    <property type="evidence" value="ECO:0007669"/>
    <property type="project" value="TreeGrafter"/>
</dbReference>
<dbReference type="PANTHER" id="PTHR33202">
    <property type="entry name" value="ZINC UPTAKE REGULATION PROTEIN"/>
    <property type="match status" value="1"/>
</dbReference>
<dbReference type="InterPro" id="IPR002481">
    <property type="entry name" value="FUR"/>
</dbReference>
<evidence type="ECO:0000256" key="12">
    <source>
        <dbReference type="PIRSR" id="PIRSR602481-2"/>
    </source>
</evidence>
<dbReference type="PANTHER" id="PTHR33202:SF2">
    <property type="entry name" value="FERRIC UPTAKE REGULATION PROTEIN"/>
    <property type="match status" value="1"/>
</dbReference>
<dbReference type="Gene3D" id="3.30.1490.190">
    <property type="match status" value="1"/>
</dbReference>
<dbReference type="InterPro" id="IPR036390">
    <property type="entry name" value="WH_DNA-bd_sf"/>
</dbReference>
<dbReference type="CDD" id="cd07153">
    <property type="entry name" value="Fur_like"/>
    <property type="match status" value="1"/>
</dbReference>
<dbReference type="OrthoDB" id="8659436at2"/>
<keyword evidence="10" id="KW-0804">Transcription</keyword>
<comment type="subunit">
    <text evidence="3">Homodimer.</text>
</comment>
<comment type="caution">
    <text evidence="13">The sequence shown here is derived from an EMBL/GenBank/DDBJ whole genome shotgun (WGS) entry which is preliminary data.</text>
</comment>
<comment type="similarity">
    <text evidence="2">Belongs to the Fur family.</text>
</comment>
<evidence type="ECO:0000256" key="8">
    <source>
        <dbReference type="ARBA" id="ARBA00023015"/>
    </source>
</evidence>
<keyword evidence="9" id="KW-0238">DNA-binding</keyword>
<keyword evidence="12" id="KW-0408">Iron</keyword>
<evidence type="ECO:0000256" key="1">
    <source>
        <dbReference type="ARBA" id="ARBA00004496"/>
    </source>
</evidence>
<dbReference type="Proteomes" id="UP000269289">
    <property type="component" value="Unassembled WGS sequence"/>
</dbReference>
<keyword evidence="14" id="KW-1185">Reference proteome</keyword>
<evidence type="ECO:0000313" key="13">
    <source>
        <dbReference type="EMBL" id="RMI13016.1"/>
    </source>
</evidence>
<sequence length="122" mass="13841">MTEVVDFRSARQIHAVLRERGHEIGLATVYRNLHDMEQRGEVDVLRAGGGDTAVYRRCERHEHHHHLVCRRCGRAVEVEGPVIESWAARVARDEGFSEVTHAMELFGTCGACTRAERGRPRP</sequence>
<feature type="binding site" evidence="11">
    <location>
        <position position="109"/>
    </location>
    <ligand>
        <name>Zn(2+)</name>
        <dbReference type="ChEBI" id="CHEBI:29105"/>
    </ligand>
</feature>
<evidence type="ECO:0000256" key="3">
    <source>
        <dbReference type="ARBA" id="ARBA00011738"/>
    </source>
</evidence>
<keyword evidence="7 11" id="KW-0862">Zinc</keyword>
<dbReference type="GO" id="GO:0003700">
    <property type="term" value="F:DNA-binding transcription factor activity"/>
    <property type="evidence" value="ECO:0007669"/>
    <property type="project" value="InterPro"/>
</dbReference>
<feature type="binding site" evidence="12">
    <location>
        <position position="63"/>
    </location>
    <ligand>
        <name>Fe cation</name>
        <dbReference type="ChEBI" id="CHEBI:24875"/>
    </ligand>
</feature>
<dbReference type="SUPFAM" id="SSF46785">
    <property type="entry name" value="Winged helix' DNA-binding domain"/>
    <property type="match status" value="1"/>
</dbReference>
<feature type="binding site" evidence="11">
    <location>
        <position position="112"/>
    </location>
    <ligand>
        <name>Zn(2+)</name>
        <dbReference type="ChEBI" id="CHEBI:29105"/>
    </ligand>
</feature>
<feature type="binding site" evidence="12">
    <location>
        <position position="101"/>
    </location>
    <ligand>
        <name>Fe cation</name>
        <dbReference type="ChEBI" id="CHEBI:24875"/>
    </ligand>
</feature>
<evidence type="ECO:0000256" key="4">
    <source>
        <dbReference type="ARBA" id="ARBA00022490"/>
    </source>
</evidence>
<dbReference type="InterPro" id="IPR036388">
    <property type="entry name" value="WH-like_DNA-bd_sf"/>
</dbReference>
<comment type="cofactor">
    <cofactor evidence="11">
        <name>Zn(2+)</name>
        <dbReference type="ChEBI" id="CHEBI:29105"/>
    </cofactor>
    <text evidence="11">Binds 1 zinc ion per subunit.</text>
</comment>
<keyword evidence="5" id="KW-0678">Repressor</keyword>
<evidence type="ECO:0000256" key="6">
    <source>
        <dbReference type="ARBA" id="ARBA00022723"/>
    </source>
</evidence>
<evidence type="ECO:0000313" key="14">
    <source>
        <dbReference type="Proteomes" id="UP000269289"/>
    </source>
</evidence>
<organism evidence="13 14">
    <name type="scientific">Cellulomonas triticagri</name>
    <dbReference type="NCBI Taxonomy" id="2483352"/>
    <lineage>
        <taxon>Bacteria</taxon>
        <taxon>Bacillati</taxon>
        <taxon>Actinomycetota</taxon>
        <taxon>Actinomycetes</taxon>
        <taxon>Micrococcales</taxon>
        <taxon>Cellulomonadaceae</taxon>
        <taxon>Cellulomonas</taxon>
    </lineage>
</organism>
<keyword evidence="6 11" id="KW-0479">Metal-binding</keyword>
<dbReference type="GO" id="GO:0008270">
    <property type="term" value="F:zinc ion binding"/>
    <property type="evidence" value="ECO:0007669"/>
    <property type="project" value="TreeGrafter"/>
</dbReference>
<evidence type="ECO:0000256" key="5">
    <source>
        <dbReference type="ARBA" id="ARBA00022491"/>
    </source>
</evidence>